<proteinExistence type="predicted"/>
<evidence type="ECO:0000313" key="1">
    <source>
        <dbReference type="EMBL" id="KAK2167337.1"/>
    </source>
</evidence>
<dbReference type="AlphaFoldDB" id="A0AAD9K9Q6"/>
<accession>A0AAD9K9Q6</accession>
<sequence>MLTSSGSPSGKDRENVRLQEIGNPIVNLVAGITRNGLIGLEYPLYLTAPPTPQTMSEGRSTRCLFITANVGSMFEDSMDIVLETVIRSQYLVTSKHCEGNVGTLLRTVTEVLEYLPSP</sequence>
<protein>
    <submittedName>
        <fullName evidence="1">Uncharacterized protein</fullName>
    </submittedName>
</protein>
<dbReference type="Proteomes" id="UP001208570">
    <property type="component" value="Unassembled WGS sequence"/>
</dbReference>
<gene>
    <name evidence="1" type="ORF">LSH36_29g04024</name>
</gene>
<evidence type="ECO:0000313" key="2">
    <source>
        <dbReference type="Proteomes" id="UP001208570"/>
    </source>
</evidence>
<name>A0AAD9K9Q6_9ANNE</name>
<dbReference type="EMBL" id="JAODUP010000029">
    <property type="protein sequence ID" value="KAK2167337.1"/>
    <property type="molecule type" value="Genomic_DNA"/>
</dbReference>
<organism evidence="1 2">
    <name type="scientific">Paralvinella palmiformis</name>
    <dbReference type="NCBI Taxonomy" id="53620"/>
    <lineage>
        <taxon>Eukaryota</taxon>
        <taxon>Metazoa</taxon>
        <taxon>Spiralia</taxon>
        <taxon>Lophotrochozoa</taxon>
        <taxon>Annelida</taxon>
        <taxon>Polychaeta</taxon>
        <taxon>Sedentaria</taxon>
        <taxon>Canalipalpata</taxon>
        <taxon>Terebellida</taxon>
        <taxon>Terebelliformia</taxon>
        <taxon>Alvinellidae</taxon>
        <taxon>Paralvinella</taxon>
    </lineage>
</organism>
<comment type="caution">
    <text evidence="1">The sequence shown here is derived from an EMBL/GenBank/DDBJ whole genome shotgun (WGS) entry which is preliminary data.</text>
</comment>
<keyword evidence="2" id="KW-1185">Reference proteome</keyword>
<reference evidence="1" key="1">
    <citation type="journal article" date="2023" name="Mol. Biol. Evol.">
        <title>Third-Generation Sequencing Reveals the Adaptive Role of the Epigenome in Three Deep-Sea Polychaetes.</title>
        <authorList>
            <person name="Perez M."/>
            <person name="Aroh O."/>
            <person name="Sun Y."/>
            <person name="Lan Y."/>
            <person name="Juniper S.K."/>
            <person name="Young C.R."/>
            <person name="Angers B."/>
            <person name="Qian P.Y."/>
        </authorList>
    </citation>
    <scope>NUCLEOTIDE SEQUENCE</scope>
    <source>
        <strain evidence="1">P08H-3</strain>
    </source>
</reference>